<keyword evidence="12" id="KW-1185">Reference proteome</keyword>
<dbReference type="GO" id="GO:0009279">
    <property type="term" value="C:cell outer membrane"/>
    <property type="evidence" value="ECO:0007669"/>
    <property type="project" value="UniProtKB-SubCell"/>
</dbReference>
<evidence type="ECO:0000256" key="7">
    <source>
        <dbReference type="PROSITE-ProRule" id="PRU01360"/>
    </source>
</evidence>
<evidence type="ECO:0000256" key="6">
    <source>
        <dbReference type="ARBA" id="ARBA00023237"/>
    </source>
</evidence>
<dbReference type="Pfam" id="PF07715">
    <property type="entry name" value="Plug"/>
    <property type="match status" value="1"/>
</dbReference>
<dbReference type="PROSITE" id="PS52016">
    <property type="entry name" value="TONB_DEPENDENT_REC_3"/>
    <property type="match status" value="1"/>
</dbReference>
<dbReference type="Pfam" id="PF13715">
    <property type="entry name" value="CarbopepD_reg_2"/>
    <property type="match status" value="1"/>
</dbReference>
<accession>A0A1M6N5P8</accession>
<dbReference type="FunFam" id="2.60.40.1120:FF:000003">
    <property type="entry name" value="Outer membrane protein Omp121"/>
    <property type="match status" value="1"/>
</dbReference>
<evidence type="ECO:0000313" key="12">
    <source>
        <dbReference type="Proteomes" id="UP000184231"/>
    </source>
</evidence>
<name>A0A1M6N5P8_9FLAO</name>
<dbReference type="InterPro" id="IPR036942">
    <property type="entry name" value="Beta-barrel_TonB_sf"/>
</dbReference>
<keyword evidence="5 7" id="KW-0472">Membrane</keyword>
<protein>
    <submittedName>
        <fullName evidence="11">TonB-linked outer membrane protein, SusC/RagA family</fullName>
    </submittedName>
</protein>
<dbReference type="RefSeq" id="WP_072766047.1">
    <property type="nucleotide sequence ID" value="NZ_FQYX01000056.1"/>
</dbReference>
<dbReference type="SUPFAM" id="SSF56935">
    <property type="entry name" value="Porins"/>
    <property type="match status" value="1"/>
</dbReference>
<dbReference type="OrthoDB" id="9768177at2"/>
<dbReference type="STRING" id="558155.SAMN04487911_1562"/>
<feature type="region of interest" description="Disordered" evidence="8">
    <location>
        <begin position="274"/>
        <end position="296"/>
    </location>
</feature>
<evidence type="ECO:0000256" key="3">
    <source>
        <dbReference type="ARBA" id="ARBA00022452"/>
    </source>
</evidence>
<organism evidence="11 12">
    <name type="scientific">Arenibacter nanhaiticus</name>
    <dbReference type="NCBI Taxonomy" id="558155"/>
    <lineage>
        <taxon>Bacteria</taxon>
        <taxon>Pseudomonadati</taxon>
        <taxon>Bacteroidota</taxon>
        <taxon>Flavobacteriia</taxon>
        <taxon>Flavobacteriales</taxon>
        <taxon>Flavobacteriaceae</taxon>
        <taxon>Arenibacter</taxon>
    </lineage>
</organism>
<gene>
    <name evidence="11" type="ORF">SAMN04487911_1562</name>
</gene>
<sequence>MKKLITKGLFLLVLVLSYSVQAQERSITGTVVDAATNDPIPGASIIIKNTTTGTATDFDGLFAIQAATNDKLVISYLGYKTKEMLVGSKSNYTIALEEDAAQLEEVVIVGYGKQKKVNLTGSIATLKSDDLVKNSTSNVSSALSGRLAGVVTVQSSGEPGADVASINIRGLSSLNSNSPLVLVDGIPRSINSLNPNDIATISVLKDAAAAAIYGMRAANGVVLVTTKRGGTSKPQLSVNSYSGIQVPTRMPDFLGSYDYATLYNEANINDGKPAAFTPEDLQKYQDGSSPDTHPDTDWIDETLDSHSMIQSHDVSVMGSYEKARYYTSLGYLHQGGLYDNNSYNRFNFRTNIDVDVLDYVNFQADFSGNLEDKNRPGIGTGSLFSNIMRTPPTEVNQFSNGGYSSFSNIPKIKNGGYNDSEDFAFQSKLALKIDFPFAEGLSLLTQVAYDRSAGGNNTDRDNFVGRSKSFSVPTSYTSYDPTTGEFSVSTPADRGETASLSESQAQGYQLTTEAILDYSTSIGKHDLGGKFVFSRNTSKFNILSAGRTNFLGTSIDYFVAGDESTRTNSNATYETAILGYAGRFTYSYDSKYLVEFNGRYDGSYKFSKDSRFGFFPSFSSAWRISQEDFLKDSNVINNLKLRASYGELGSDNIGAFRYIEVFSFNEAFVDNGNVVKTLSSNGIPDPSTTWEKAKTYNLGIDLGLWNNLFSIEADMFYKRTSDILTTSALEVPGTFGGQLPLQNIGVVDNKGIEVVVNHNHNINEFQYYANFNIGIAKNKVIDIAESESVNDLIKRTGKPIQAGSRIGYMADGLWLTQAEIDAANANAKTQSGDAGAVYQTQNPKPGDIRYTDINGDGIVNSDDRTVIGKGNIPEVTFGLNLGFTYRQWDFAALFQGAGNFDMYLSNEAAFAFFNGGKVFDAHLDRAQIGADGNVVNPGATYPRLSLSNNAVNERFSSYWLESGDYIRFKNIEIGYTFSDQVIEKLGLDKLRIYLNGRNLATWSKIKQLDPENPQQRGWFYPQQKVVNLGFNIQL</sequence>
<reference evidence="11 12" key="1">
    <citation type="submission" date="2016-11" db="EMBL/GenBank/DDBJ databases">
        <authorList>
            <person name="Jaros S."/>
            <person name="Januszkiewicz K."/>
            <person name="Wedrychowicz H."/>
        </authorList>
    </citation>
    <scope>NUCLEOTIDE SEQUENCE [LARGE SCALE GENOMIC DNA]</scope>
    <source>
        <strain evidence="11 12">CGMCC 1.8863</strain>
    </source>
</reference>
<dbReference type="NCBIfam" id="TIGR04056">
    <property type="entry name" value="OMP_RagA_SusC"/>
    <property type="match status" value="1"/>
</dbReference>
<evidence type="ECO:0000256" key="9">
    <source>
        <dbReference type="SAM" id="SignalP"/>
    </source>
</evidence>
<dbReference type="InterPro" id="IPR012910">
    <property type="entry name" value="Plug_dom"/>
</dbReference>
<evidence type="ECO:0000256" key="5">
    <source>
        <dbReference type="ARBA" id="ARBA00023136"/>
    </source>
</evidence>
<dbReference type="InterPro" id="IPR037066">
    <property type="entry name" value="Plug_dom_sf"/>
</dbReference>
<dbReference type="EMBL" id="FQYX01000056">
    <property type="protein sequence ID" value="SHJ91045.1"/>
    <property type="molecule type" value="Genomic_DNA"/>
</dbReference>
<dbReference type="InterPro" id="IPR039426">
    <property type="entry name" value="TonB-dep_rcpt-like"/>
</dbReference>
<proteinExistence type="inferred from homology"/>
<keyword evidence="6 7" id="KW-0998">Cell outer membrane</keyword>
<evidence type="ECO:0000313" key="11">
    <source>
        <dbReference type="EMBL" id="SHJ91045.1"/>
    </source>
</evidence>
<comment type="subcellular location">
    <subcellularLocation>
        <location evidence="1 7">Cell outer membrane</location>
        <topology evidence="1 7">Multi-pass membrane protein</topology>
    </subcellularLocation>
</comment>
<dbReference type="Gene3D" id="2.170.130.10">
    <property type="entry name" value="TonB-dependent receptor, plug domain"/>
    <property type="match status" value="1"/>
</dbReference>
<keyword evidence="2 7" id="KW-0813">Transport</keyword>
<keyword evidence="9" id="KW-0732">Signal</keyword>
<dbReference type="Gene3D" id="2.40.170.20">
    <property type="entry name" value="TonB-dependent receptor, beta-barrel domain"/>
    <property type="match status" value="1"/>
</dbReference>
<comment type="similarity">
    <text evidence="7">Belongs to the TonB-dependent receptor family.</text>
</comment>
<evidence type="ECO:0000259" key="10">
    <source>
        <dbReference type="Pfam" id="PF07715"/>
    </source>
</evidence>
<keyword evidence="4 7" id="KW-0812">Transmembrane</keyword>
<dbReference type="Proteomes" id="UP000184231">
    <property type="component" value="Unassembled WGS sequence"/>
</dbReference>
<dbReference type="InterPro" id="IPR008969">
    <property type="entry name" value="CarboxyPept-like_regulatory"/>
</dbReference>
<dbReference type="InterPro" id="IPR023996">
    <property type="entry name" value="TonB-dep_OMP_SusC/RagA"/>
</dbReference>
<dbReference type="InterPro" id="IPR023997">
    <property type="entry name" value="TonB-dep_OMP_SusC/RagA_CS"/>
</dbReference>
<feature type="chain" id="PRO_5012387070" evidence="9">
    <location>
        <begin position="23"/>
        <end position="1034"/>
    </location>
</feature>
<dbReference type="FunFam" id="2.170.130.10:FF:000003">
    <property type="entry name" value="SusC/RagA family TonB-linked outer membrane protein"/>
    <property type="match status" value="1"/>
</dbReference>
<evidence type="ECO:0000256" key="4">
    <source>
        <dbReference type="ARBA" id="ARBA00022692"/>
    </source>
</evidence>
<dbReference type="AlphaFoldDB" id="A0A1M6N5P8"/>
<evidence type="ECO:0000256" key="2">
    <source>
        <dbReference type="ARBA" id="ARBA00022448"/>
    </source>
</evidence>
<keyword evidence="3 7" id="KW-1134">Transmembrane beta strand</keyword>
<dbReference type="NCBIfam" id="TIGR04057">
    <property type="entry name" value="SusC_RagA_signa"/>
    <property type="match status" value="1"/>
</dbReference>
<feature type="domain" description="TonB-dependent receptor plug" evidence="10">
    <location>
        <begin position="116"/>
        <end position="221"/>
    </location>
</feature>
<dbReference type="Gene3D" id="2.60.40.1120">
    <property type="entry name" value="Carboxypeptidase-like, regulatory domain"/>
    <property type="match status" value="1"/>
</dbReference>
<evidence type="ECO:0000256" key="1">
    <source>
        <dbReference type="ARBA" id="ARBA00004571"/>
    </source>
</evidence>
<feature type="signal peptide" evidence="9">
    <location>
        <begin position="1"/>
        <end position="22"/>
    </location>
</feature>
<dbReference type="SUPFAM" id="SSF49464">
    <property type="entry name" value="Carboxypeptidase regulatory domain-like"/>
    <property type="match status" value="1"/>
</dbReference>
<evidence type="ECO:0000256" key="8">
    <source>
        <dbReference type="SAM" id="MobiDB-lite"/>
    </source>
</evidence>